<evidence type="ECO:0000256" key="1">
    <source>
        <dbReference type="ARBA" id="ARBA00022741"/>
    </source>
</evidence>
<dbReference type="GO" id="GO:0005524">
    <property type="term" value="F:ATP binding"/>
    <property type="evidence" value="ECO:0007669"/>
    <property type="project" value="UniProtKB-KW"/>
</dbReference>
<organism evidence="4 5">
    <name type="scientific">Euplotes crassus</name>
    <dbReference type="NCBI Taxonomy" id="5936"/>
    <lineage>
        <taxon>Eukaryota</taxon>
        <taxon>Sar</taxon>
        <taxon>Alveolata</taxon>
        <taxon>Ciliophora</taxon>
        <taxon>Intramacronucleata</taxon>
        <taxon>Spirotrichea</taxon>
        <taxon>Hypotrichia</taxon>
        <taxon>Euplotida</taxon>
        <taxon>Euplotidae</taxon>
        <taxon>Moneuplotes</taxon>
    </lineage>
</organism>
<accession>A0AAD1U888</accession>
<dbReference type="InterPro" id="IPR020845">
    <property type="entry name" value="AMP-binding_CS"/>
</dbReference>
<evidence type="ECO:0000256" key="2">
    <source>
        <dbReference type="ARBA" id="ARBA00022840"/>
    </source>
</evidence>
<sequence length="667" mass="75047">MPTKYKYSVPDPGQLPRTGETVRYKSGLLEEDQDPVLYPETGHDTIKKILMHAYKEYADEPYLGSREKSFDEKGEVEYGKYKWETYEECINKAIWLARSIYDKELFNTASEEGRKYNLIGIYSKNNEGWAITDLACCLSNMATVTLYDTLGADSSEYIIQQTELKTVVCTADHVDALIKIKTVKGVDHLQNIVIIGEIEHDDVATIERAGMNYYTIDALIEEGKHSKTELDDPHNQDLFTICYTSGTTGNPKGVKLHHGCITSLVGAIDLSPIKISSNDSHLSYLPLAHIFERAIFFGLSTVGARIGFYQGDVLKIVEDLGALRPTVFISVPRLYTKLYDRIQGVIKEAKGCKAKLLKWGIDKKLANYRRNGAVTHCMYDALIFKKMKARLGGRVRVCVTGSAPISKEILEFLKICFCCDILEGYGQTELTAANCITQPGDEKSGHVGGVFPSFWMKLVDVPEMDYLSTDMRNGENYPRGEICFKGGGAFHGYFKEPAKTEETIDKDGWVHTGDIGEIQPDGALRIIDRKKNIFKLSQGEYIAAEKLELIFVKTPLIAQIFVYGDSLQSFLVAIIVPDNEYVDKNYSPGYSSSSEYLQEINDWFKECREEHKLNGLEIPKRLHVTNEEFNIDDGTLTPTFKLVRGVAKKKFLSQIKEMYGGAKLQGE</sequence>
<dbReference type="GO" id="GO:0004467">
    <property type="term" value="F:long-chain fatty acid-CoA ligase activity"/>
    <property type="evidence" value="ECO:0007669"/>
    <property type="project" value="TreeGrafter"/>
</dbReference>
<feature type="domain" description="AMP-dependent synthetase/ligase" evidence="3">
    <location>
        <begin position="115"/>
        <end position="494"/>
    </location>
</feature>
<dbReference type="Proteomes" id="UP001295684">
    <property type="component" value="Unassembled WGS sequence"/>
</dbReference>
<evidence type="ECO:0000313" key="5">
    <source>
        <dbReference type="Proteomes" id="UP001295684"/>
    </source>
</evidence>
<dbReference type="SUPFAM" id="SSF56801">
    <property type="entry name" value="Acetyl-CoA synthetase-like"/>
    <property type="match status" value="1"/>
</dbReference>
<keyword evidence="2" id="KW-0067">ATP-binding</keyword>
<keyword evidence="5" id="KW-1185">Reference proteome</keyword>
<evidence type="ECO:0000313" key="4">
    <source>
        <dbReference type="EMBL" id="CAI2360874.1"/>
    </source>
</evidence>
<dbReference type="EMBL" id="CAMPGE010002068">
    <property type="protein sequence ID" value="CAI2360874.1"/>
    <property type="molecule type" value="Genomic_DNA"/>
</dbReference>
<evidence type="ECO:0000259" key="3">
    <source>
        <dbReference type="Pfam" id="PF00501"/>
    </source>
</evidence>
<dbReference type="PROSITE" id="PS00455">
    <property type="entry name" value="AMP_BINDING"/>
    <property type="match status" value="1"/>
</dbReference>
<name>A0AAD1U888_EUPCR</name>
<dbReference type="InterPro" id="IPR042099">
    <property type="entry name" value="ANL_N_sf"/>
</dbReference>
<dbReference type="PANTHER" id="PTHR43272:SF33">
    <property type="entry name" value="AMP-BINDING DOMAIN-CONTAINING PROTEIN-RELATED"/>
    <property type="match status" value="1"/>
</dbReference>
<comment type="caution">
    <text evidence="4">The sequence shown here is derived from an EMBL/GenBank/DDBJ whole genome shotgun (WGS) entry which is preliminary data.</text>
</comment>
<dbReference type="InterPro" id="IPR000873">
    <property type="entry name" value="AMP-dep_synth/lig_dom"/>
</dbReference>
<dbReference type="Pfam" id="PF00501">
    <property type="entry name" value="AMP-binding"/>
    <property type="match status" value="1"/>
</dbReference>
<reference evidence="4" key="1">
    <citation type="submission" date="2023-07" db="EMBL/GenBank/DDBJ databases">
        <authorList>
            <consortium name="AG Swart"/>
            <person name="Singh M."/>
            <person name="Singh A."/>
            <person name="Seah K."/>
            <person name="Emmerich C."/>
        </authorList>
    </citation>
    <scope>NUCLEOTIDE SEQUENCE</scope>
    <source>
        <strain evidence="4">DP1</strain>
    </source>
</reference>
<dbReference type="PANTHER" id="PTHR43272">
    <property type="entry name" value="LONG-CHAIN-FATTY-ACID--COA LIGASE"/>
    <property type="match status" value="1"/>
</dbReference>
<protein>
    <recommendedName>
        <fullName evidence="3">AMP-dependent synthetase/ligase domain-containing protein</fullName>
    </recommendedName>
</protein>
<dbReference type="AlphaFoldDB" id="A0AAD1U888"/>
<dbReference type="GO" id="GO:0005783">
    <property type="term" value="C:endoplasmic reticulum"/>
    <property type="evidence" value="ECO:0007669"/>
    <property type="project" value="TreeGrafter"/>
</dbReference>
<dbReference type="GO" id="GO:0016020">
    <property type="term" value="C:membrane"/>
    <property type="evidence" value="ECO:0007669"/>
    <property type="project" value="TreeGrafter"/>
</dbReference>
<proteinExistence type="predicted"/>
<gene>
    <name evidence="4" type="ORF">ECRASSUSDP1_LOCUS2181</name>
</gene>
<dbReference type="Gene3D" id="3.40.50.12780">
    <property type="entry name" value="N-terminal domain of ligase-like"/>
    <property type="match status" value="1"/>
</dbReference>
<keyword evidence="1" id="KW-0547">Nucleotide-binding</keyword>